<feature type="domain" description="Carbohydrate kinase PfkB" evidence="13">
    <location>
        <begin position="12"/>
        <end position="306"/>
    </location>
</feature>
<keyword evidence="9 12" id="KW-0460">Magnesium</keyword>
<feature type="active site" description="Proton acceptor" evidence="12">
    <location>
        <position position="257"/>
    </location>
</feature>
<dbReference type="InterPro" id="IPR002139">
    <property type="entry name" value="Ribo/fructo_kinase"/>
</dbReference>
<comment type="similarity">
    <text evidence="12">Belongs to the carbohydrate kinase PfkB family. Ribokinase subfamily.</text>
</comment>
<keyword evidence="7 12" id="KW-0418">Kinase</keyword>
<dbReference type="PANTHER" id="PTHR10584">
    <property type="entry name" value="SUGAR KINASE"/>
    <property type="match status" value="1"/>
</dbReference>
<comment type="caution">
    <text evidence="12">Lacks conserved residue(s) required for the propagation of feature annotation.</text>
</comment>
<keyword evidence="15" id="KW-1185">Reference proteome</keyword>
<comment type="subunit">
    <text evidence="12">Homodimer.</text>
</comment>
<evidence type="ECO:0000256" key="7">
    <source>
        <dbReference type="ARBA" id="ARBA00022777"/>
    </source>
</evidence>
<feature type="binding site" evidence="12">
    <location>
        <position position="293"/>
    </location>
    <ligand>
        <name>K(+)</name>
        <dbReference type="ChEBI" id="CHEBI:29103"/>
    </ligand>
</feature>
<dbReference type="HAMAP" id="MF_01987">
    <property type="entry name" value="Ribokinase"/>
    <property type="match status" value="1"/>
</dbReference>
<dbReference type="CDD" id="cd01174">
    <property type="entry name" value="ribokinase"/>
    <property type="match status" value="1"/>
</dbReference>
<dbReference type="PANTHER" id="PTHR10584:SF166">
    <property type="entry name" value="RIBOKINASE"/>
    <property type="match status" value="1"/>
</dbReference>
<evidence type="ECO:0000256" key="5">
    <source>
        <dbReference type="ARBA" id="ARBA00022723"/>
    </source>
</evidence>
<dbReference type="InterPro" id="IPR011611">
    <property type="entry name" value="PfkB_dom"/>
</dbReference>
<dbReference type="InterPro" id="IPR011877">
    <property type="entry name" value="Ribokinase"/>
</dbReference>
<proteinExistence type="inferred from homology"/>
<evidence type="ECO:0000256" key="12">
    <source>
        <dbReference type="HAMAP-Rule" id="MF_01987"/>
    </source>
</evidence>
<evidence type="ECO:0000256" key="9">
    <source>
        <dbReference type="ARBA" id="ARBA00022842"/>
    </source>
</evidence>
<dbReference type="PRINTS" id="PR00990">
    <property type="entry name" value="RIBOKINASE"/>
</dbReference>
<keyword evidence="6 12" id="KW-0547">Nucleotide-binding</keyword>
<gene>
    <name evidence="12" type="primary">rbsK</name>
    <name evidence="14" type="ORF">H4W31_003255</name>
</gene>
<evidence type="ECO:0000256" key="10">
    <source>
        <dbReference type="ARBA" id="ARBA00022958"/>
    </source>
</evidence>
<evidence type="ECO:0000313" key="15">
    <source>
        <dbReference type="Proteomes" id="UP000649753"/>
    </source>
</evidence>
<dbReference type="GO" id="GO:0004747">
    <property type="term" value="F:ribokinase activity"/>
    <property type="evidence" value="ECO:0007669"/>
    <property type="project" value="UniProtKB-UniRule"/>
</dbReference>
<dbReference type="RefSeq" id="WP_192767432.1">
    <property type="nucleotide sequence ID" value="NZ_JADBEB010000001.1"/>
</dbReference>
<feature type="binding site" evidence="12">
    <location>
        <begin position="256"/>
        <end position="257"/>
    </location>
    <ligand>
        <name>ATP</name>
        <dbReference type="ChEBI" id="CHEBI:30616"/>
    </ligand>
</feature>
<dbReference type="PROSITE" id="PS00584">
    <property type="entry name" value="PFKB_KINASES_2"/>
    <property type="match status" value="1"/>
</dbReference>
<name>A0A927M5Z5_9ACTN</name>
<organism evidence="14 15">
    <name type="scientific">Plantactinospora soyae</name>
    <dbReference type="NCBI Taxonomy" id="1544732"/>
    <lineage>
        <taxon>Bacteria</taxon>
        <taxon>Bacillati</taxon>
        <taxon>Actinomycetota</taxon>
        <taxon>Actinomycetes</taxon>
        <taxon>Micromonosporales</taxon>
        <taxon>Micromonosporaceae</taxon>
        <taxon>Plantactinospora</taxon>
    </lineage>
</organism>
<comment type="subcellular location">
    <subcellularLocation>
        <location evidence="12">Cytoplasm</location>
    </subcellularLocation>
</comment>
<comment type="pathway">
    <text evidence="12">Carbohydrate metabolism; D-ribose degradation; D-ribose 5-phosphate from beta-D-ribopyranose: step 2/2.</text>
</comment>
<dbReference type="EC" id="2.7.1.15" evidence="2 12"/>
<comment type="caution">
    <text evidence="14">The sequence shown here is derived from an EMBL/GenBank/DDBJ whole genome shotgun (WGS) entry which is preliminary data.</text>
</comment>
<comment type="function">
    <text evidence="12">Catalyzes the phosphorylation of ribose at O-5 in a reaction requiring ATP and magnesium. The resulting D-ribose-5-phosphate can then be used either for sythesis of nucleotides, histidine, and tryptophan, or as a component of the pentose phosphate pathway.</text>
</comment>
<dbReference type="GO" id="GO:0046872">
    <property type="term" value="F:metal ion binding"/>
    <property type="evidence" value="ECO:0007669"/>
    <property type="project" value="UniProtKB-KW"/>
</dbReference>
<feature type="binding site" evidence="12">
    <location>
        <position position="253"/>
    </location>
    <ligand>
        <name>K(+)</name>
        <dbReference type="ChEBI" id="CHEBI:29103"/>
    </ligand>
</feature>
<dbReference type="Pfam" id="PF00294">
    <property type="entry name" value="PfkB"/>
    <property type="match status" value="1"/>
</dbReference>
<evidence type="ECO:0000256" key="4">
    <source>
        <dbReference type="ARBA" id="ARBA00022679"/>
    </source>
</evidence>
<evidence type="ECO:0000256" key="1">
    <source>
        <dbReference type="ARBA" id="ARBA00005380"/>
    </source>
</evidence>
<sequence length="329" mass="32804">MTAESTGSAPVRVVVVGSTNLDLVVTTPTLPRPGETVLGDALRTVPGGKGANQAVAAARAGATCAFVGAIGQDGFADQLRANLAESGVDVGRLRNVPGPSGVALIAVDASAENIIVVAPGANGELTSLAEPDRAVVEAADVLLCQLEVPLSAVVQAAGWARDAGTTVVLNAAPARPLPAELLDAVDLLVVNQVEAAVVAGQGGPAEPDGLLDALVALVPRVVLTMGAEGARYADRSGLRLEVAAPNIEAVDTTAAGDAFTGALAVAWAQRRGPARPAAVTEVLRWACAAGAACARRPGASSALPTRDEIDALYARTYPTTAPAGRGGTS</sequence>
<feature type="binding site" evidence="12">
    <location>
        <begin position="224"/>
        <end position="229"/>
    </location>
    <ligand>
        <name>ATP</name>
        <dbReference type="ChEBI" id="CHEBI:30616"/>
    </ligand>
</feature>
<feature type="binding site" evidence="12">
    <location>
        <position position="251"/>
    </location>
    <ligand>
        <name>K(+)</name>
        <dbReference type="ChEBI" id="CHEBI:29103"/>
    </ligand>
</feature>
<dbReference type="InterPro" id="IPR029056">
    <property type="entry name" value="Ribokinase-like"/>
</dbReference>
<evidence type="ECO:0000256" key="8">
    <source>
        <dbReference type="ARBA" id="ARBA00022840"/>
    </source>
</evidence>
<keyword evidence="5 12" id="KW-0479">Metal-binding</keyword>
<feature type="binding site" evidence="12">
    <location>
        <position position="296"/>
    </location>
    <ligand>
        <name>K(+)</name>
        <dbReference type="ChEBI" id="CHEBI:29103"/>
    </ligand>
</feature>
<keyword evidence="4 12" id="KW-0808">Transferase</keyword>
<feature type="binding site" evidence="12">
    <location>
        <position position="298"/>
    </location>
    <ligand>
        <name>K(+)</name>
        <dbReference type="ChEBI" id="CHEBI:29103"/>
    </ligand>
</feature>
<evidence type="ECO:0000256" key="2">
    <source>
        <dbReference type="ARBA" id="ARBA00012035"/>
    </source>
</evidence>
<evidence type="ECO:0000313" key="14">
    <source>
        <dbReference type="EMBL" id="MBE1487617.1"/>
    </source>
</evidence>
<protein>
    <recommendedName>
        <fullName evidence="3 12">Ribokinase</fullName>
        <shortName evidence="12">RK</shortName>
        <ecNumber evidence="2 12">2.7.1.15</ecNumber>
    </recommendedName>
</protein>
<comment type="activity regulation">
    <text evidence="12">Activated by a monovalent cation that binds near, but not in, the active site. The most likely occupant of the site in vivo is potassium. Ion binding induces a conformational change that may alter substrate affinity.</text>
</comment>
<dbReference type="EMBL" id="JADBEB010000001">
    <property type="protein sequence ID" value="MBE1487617.1"/>
    <property type="molecule type" value="Genomic_DNA"/>
</dbReference>
<comment type="similarity">
    <text evidence="1">Belongs to the carbohydrate kinase pfkB family.</text>
</comment>
<feature type="binding site" evidence="12">
    <location>
        <begin position="20"/>
        <end position="22"/>
    </location>
    <ligand>
        <name>substrate</name>
    </ligand>
</feature>
<feature type="binding site" evidence="12">
    <location>
        <position position="191"/>
    </location>
    <ligand>
        <name>ATP</name>
        <dbReference type="ChEBI" id="CHEBI:30616"/>
    </ligand>
</feature>
<dbReference type="GO" id="GO:0019303">
    <property type="term" value="P:D-ribose catabolic process"/>
    <property type="evidence" value="ECO:0007669"/>
    <property type="project" value="UniProtKB-UniRule"/>
</dbReference>
<evidence type="ECO:0000256" key="3">
    <source>
        <dbReference type="ARBA" id="ARBA00016943"/>
    </source>
</evidence>
<dbReference type="AlphaFoldDB" id="A0A927M5Z5"/>
<accession>A0A927M5Z5</accession>
<comment type="catalytic activity">
    <reaction evidence="12">
        <text>D-ribose + ATP = D-ribose 5-phosphate + ADP + H(+)</text>
        <dbReference type="Rhea" id="RHEA:13697"/>
        <dbReference type="ChEBI" id="CHEBI:15378"/>
        <dbReference type="ChEBI" id="CHEBI:30616"/>
        <dbReference type="ChEBI" id="CHEBI:47013"/>
        <dbReference type="ChEBI" id="CHEBI:78346"/>
        <dbReference type="ChEBI" id="CHEBI:456216"/>
        <dbReference type="EC" id="2.7.1.15"/>
    </reaction>
</comment>
<dbReference type="Gene3D" id="3.40.1190.20">
    <property type="match status" value="1"/>
</dbReference>
<keyword evidence="11 12" id="KW-0119">Carbohydrate metabolism</keyword>
<evidence type="ECO:0000259" key="13">
    <source>
        <dbReference type="Pfam" id="PF00294"/>
    </source>
</evidence>
<feature type="binding site" evidence="12">
    <location>
        <begin position="48"/>
        <end position="52"/>
    </location>
    <ligand>
        <name>substrate</name>
    </ligand>
</feature>
<keyword evidence="12" id="KW-0963">Cytoplasm</keyword>
<dbReference type="InterPro" id="IPR002173">
    <property type="entry name" value="Carboh/pur_kinase_PfkB_CS"/>
</dbReference>
<dbReference type="Proteomes" id="UP000649753">
    <property type="component" value="Unassembled WGS sequence"/>
</dbReference>
<feature type="binding site" evidence="12">
    <location>
        <position position="147"/>
    </location>
    <ligand>
        <name>substrate</name>
    </ligand>
</feature>
<dbReference type="SUPFAM" id="SSF53613">
    <property type="entry name" value="Ribokinase-like"/>
    <property type="match status" value="1"/>
</dbReference>
<dbReference type="GO" id="GO:0005524">
    <property type="term" value="F:ATP binding"/>
    <property type="evidence" value="ECO:0007669"/>
    <property type="project" value="UniProtKB-UniRule"/>
</dbReference>
<comment type="cofactor">
    <cofactor evidence="12">
        <name>Mg(2+)</name>
        <dbReference type="ChEBI" id="CHEBI:18420"/>
    </cofactor>
    <text evidence="12">Requires a divalent cation, most likely magnesium in vivo, as an electrophilic catalyst to aid phosphoryl group transfer. It is the chelate of the metal and the nucleotide that is the actual substrate.</text>
</comment>
<feature type="binding site" evidence="12">
    <location>
        <position position="257"/>
    </location>
    <ligand>
        <name>substrate</name>
    </ligand>
</feature>
<keyword evidence="10 12" id="KW-0630">Potassium</keyword>
<keyword evidence="8 12" id="KW-0067">ATP-binding</keyword>
<evidence type="ECO:0000256" key="6">
    <source>
        <dbReference type="ARBA" id="ARBA00022741"/>
    </source>
</evidence>
<reference evidence="14" key="1">
    <citation type="submission" date="2020-10" db="EMBL/GenBank/DDBJ databases">
        <title>Sequencing the genomes of 1000 actinobacteria strains.</title>
        <authorList>
            <person name="Klenk H.-P."/>
        </authorList>
    </citation>
    <scope>NUCLEOTIDE SEQUENCE</scope>
    <source>
        <strain evidence="14">DSM 46832</strain>
    </source>
</reference>
<evidence type="ECO:0000256" key="11">
    <source>
        <dbReference type="ARBA" id="ARBA00023277"/>
    </source>
</evidence>
<dbReference type="GO" id="GO:0005829">
    <property type="term" value="C:cytosol"/>
    <property type="evidence" value="ECO:0007669"/>
    <property type="project" value="TreeGrafter"/>
</dbReference>